<gene>
    <name evidence="2" type="ORF">Raf01_75760</name>
</gene>
<dbReference type="SMART" id="SM00824">
    <property type="entry name" value="PKS_TE"/>
    <property type="match status" value="1"/>
</dbReference>
<evidence type="ECO:0000313" key="3">
    <source>
        <dbReference type="Proteomes" id="UP000642748"/>
    </source>
</evidence>
<dbReference type="AlphaFoldDB" id="A0A8J3VUZ9"/>
<dbReference type="Gene3D" id="3.40.50.1820">
    <property type="entry name" value="alpha/beta hydrolase"/>
    <property type="match status" value="1"/>
</dbReference>
<organism evidence="2 3">
    <name type="scientific">Rugosimonospora africana</name>
    <dbReference type="NCBI Taxonomy" id="556532"/>
    <lineage>
        <taxon>Bacteria</taxon>
        <taxon>Bacillati</taxon>
        <taxon>Actinomycetota</taxon>
        <taxon>Actinomycetes</taxon>
        <taxon>Micromonosporales</taxon>
        <taxon>Micromonosporaceae</taxon>
        <taxon>Rugosimonospora</taxon>
    </lineage>
</organism>
<dbReference type="Proteomes" id="UP000642748">
    <property type="component" value="Unassembled WGS sequence"/>
</dbReference>
<dbReference type="SUPFAM" id="SSF53474">
    <property type="entry name" value="alpha/beta-Hydrolases"/>
    <property type="match status" value="1"/>
</dbReference>
<dbReference type="Pfam" id="PF00975">
    <property type="entry name" value="Thioesterase"/>
    <property type="match status" value="1"/>
</dbReference>
<proteinExistence type="predicted"/>
<reference evidence="2" key="1">
    <citation type="submission" date="2021-01" db="EMBL/GenBank/DDBJ databases">
        <title>Whole genome shotgun sequence of Rugosimonospora africana NBRC 104875.</title>
        <authorList>
            <person name="Komaki H."/>
            <person name="Tamura T."/>
        </authorList>
    </citation>
    <scope>NUCLEOTIDE SEQUENCE</scope>
    <source>
        <strain evidence="2">NBRC 104875</strain>
    </source>
</reference>
<dbReference type="InterPro" id="IPR020802">
    <property type="entry name" value="TesA-like"/>
</dbReference>
<comment type="caution">
    <text evidence="2">The sequence shown here is derived from an EMBL/GenBank/DDBJ whole genome shotgun (WGS) entry which is preliminary data.</text>
</comment>
<keyword evidence="3" id="KW-1185">Reference proteome</keyword>
<dbReference type="InterPro" id="IPR001031">
    <property type="entry name" value="Thioesterase"/>
</dbReference>
<protein>
    <recommendedName>
        <fullName evidence="1">Thioesterase TesA-like domain-containing protein</fullName>
    </recommendedName>
</protein>
<evidence type="ECO:0000259" key="1">
    <source>
        <dbReference type="SMART" id="SM00824"/>
    </source>
</evidence>
<accession>A0A8J3VUZ9</accession>
<name>A0A8J3VUZ9_9ACTN</name>
<sequence>MAHAVAGQLTADGEPPAGVVLIETHDPRHPQRDERLLALIQGGAARPAEEYLALADDTRVLAGGAYLRLFEHWHPEPMEVPALLVRATQPTAQLAALPAGLDWRPHWPLPADTVDVPGDHFTLLTEHADAVAAAIRHWLGGRSHG</sequence>
<feature type="domain" description="Thioesterase TesA-like" evidence="1">
    <location>
        <begin position="1"/>
        <end position="139"/>
    </location>
</feature>
<evidence type="ECO:0000313" key="2">
    <source>
        <dbReference type="EMBL" id="GIH19404.1"/>
    </source>
</evidence>
<dbReference type="EMBL" id="BONZ01000080">
    <property type="protein sequence ID" value="GIH19404.1"/>
    <property type="molecule type" value="Genomic_DNA"/>
</dbReference>
<dbReference type="InterPro" id="IPR029058">
    <property type="entry name" value="AB_hydrolase_fold"/>
</dbReference>